<dbReference type="OrthoDB" id="4966694at2"/>
<dbReference type="PROSITE" id="PS00092">
    <property type="entry name" value="N6_MTASE"/>
    <property type="match status" value="1"/>
</dbReference>
<dbReference type="Gene3D" id="3.40.50.150">
    <property type="entry name" value="Vaccinia Virus protein VP39"/>
    <property type="match status" value="1"/>
</dbReference>
<dbReference type="SUPFAM" id="SSF53335">
    <property type="entry name" value="S-adenosyl-L-methionine-dependent methyltransferases"/>
    <property type="match status" value="1"/>
</dbReference>
<dbReference type="InterPro" id="IPR029063">
    <property type="entry name" value="SAM-dependent_MTases_sf"/>
</dbReference>
<dbReference type="InterPro" id="IPR050320">
    <property type="entry name" value="N5-glutamine_MTase"/>
</dbReference>
<dbReference type="GO" id="GO:0032259">
    <property type="term" value="P:methylation"/>
    <property type="evidence" value="ECO:0007669"/>
    <property type="project" value="UniProtKB-KW"/>
</dbReference>
<dbReference type="GO" id="GO:0003676">
    <property type="term" value="F:nucleic acid binding"/>
    <property type="evidence" value="ECO:0007669"/>
    <property type="project" value="InterPro"/>
</dbReference>
<dbReference type="Pfam" id="PF03602">
    <property type="entry name" value="Cons_hypoth95"/>
    <property type="match status" value="1"/>
</dbReference>
<dbReference type="PANTHER" id="PTHR18895:SF74">
    <property type="entry name" value="MTRF1L RELEASE FACTOR GLUTAMINE METHYLTRANSFERASE"/>
    <property type="match status" value="1"/>
</dbReference>
<comment type="caution">
    <text evidence="1">The sequence shown here is derived from an EMBL/GenBank/DDBJ whole genome shotgun (WGS) entry which is preliminary data.</text>
</comment>
<dbReference type="EMBL" id="SZZH01000001">
    <property type="protein sequence ID" value="TKV60172.1"/>
    <property type="molecule type" value="Genomic_DNA"/>
</dbReference>
<organism evidence="1 2">
    <name type="scientific">Nakamurella flava</name>
    <dbReference type="NCBI Taxonomy" id="2576308"/>
    <lineage>
        <taxon>Bacteria</taxon>
        <taxon>Bacillati</taxon>
        <taxon>Actinomycetota</taxon>
        <taxon>Actinomycetes</taxon>
        <taxon>Nakamurellales</taxon>
        <taxon>Nakamurellaceae</taxon>
        <taxon>Nakamurella</taxon>
    </lineage>
</organism>
<reference evidence="1 2" key="1">
    <citation type="submission" date="2019-05" db="EMBL/GenBank/DDBJ databases">
        <title>Nakamurella sp. N5BH11, whole genome shotgun sequence.</title>
        <authorList>
            <person name="Tuo L."/>
        </authorList>
    </citation>
    <scope>NUCLEOTIDE SEQUENCE [LARGE SCALE GENOMIC DNA]</scope>
    <source>
        <strain evidence="1 2">N5BH11</strain>
    </source>
</reference>
<proteinExistence type="predicted"/>
<dbReference type="PANTHER" id="PTHR18895">
    <property type="entry name" value="HEMK METHYLTRANSFERASE"/>
    <property type="match status" value="1"/>
</dbReference>
<sequence>MTSTRSAEIRCQTFGPIQVHYDGRVLTPRPWTVLQSHWAAELAARSSPGPILELCAGAGQIGLAAAVLSGRDLVQVEADPVAAEYAWHNAAAAGHGAQVQVRSAPMQHALAAGERFPLVVADPPYLSTADIARWPEDPVTAIDGGADGLDLTRVCLRLADTHLTPAGVLLLQVAGEVQARAVVALLATPGGPALRHVETRQHDAERAVMLLARSTVSAR</sequence>
<dbReference type="CDD" id="cd02440">
    <property type="entry name" value="AdoMet_MTases"/>
    <property type="match status" value="1"/>
</dbReference>
<name>A0A4U6QJB1_9ACTN</name>
<keyword evidence="1" id="KW-0489">Methyltransferase</keyword>
<keyword evidence="2" id="KW-1185">Reference proteome</keyword>
<evidence type="ECO:0000313" key="2">
    <source>
        <dbReference type="Proteomes" id="UP000306985"/>
    </source>
</evidence>
<protein>
    <submittedName>
        <fullName evidence="1">Methyltransferase</fullName>
    </submittedName>
</protein>
<dbReference type="AlphaFoldDB" id="A0A4U6QJB1"/>
<dbReference type="GO" id="GO:0008168">
    <property type="term" value="F:methyltransferase activity"/>
    <property type="evidence" value="ECO:0007669"/>
    <property type="project" value="UniProtKB-KW"/>
</dbReference>
<gene>
    <name evidence="1" type="ORF">FDO65_00060</name>
</gene>
<evidence type="ECO:0000313" key="1">
    <source>
        <dbReference type="EMBL" id="TKV60172.1"/>
    </source>
</evidence>
<dbReference type="InterPro" id="IPR002052">
    <property type="entry name" value="DNA_methylase_N6_adenine_CS"/>
</dbReference>
<keyword evidence="1" id="KW-0808">Transferase</keyword>
<dbReference type="Proteomes" id="UP000306985">
    <property type="component" value="Unassembled WGS sequence"/>
</dbReference>
<accession>A0A4U6QJB1</accession>